<organism evidence="1 2">
    <name type="scientific">Pseudotamlana agarivorans</name>
    <dbReference type="NCBI Taxonomy" id="481183"/>
    <lineage>
        <taxon>Bacteria</taxon>
        <taxon>Pseudomonadati</taxon>
        <taxon>Bacteroidota</taxon>
        <taxon>Flavobacteriia</taxon>
        <taxon>Flavobacteriales</taxon>
        <taxon>Flavobacteriaceae</taxon>
        <taxon>Pseudotamlana</taxon>
    </lineage>
</organism>
<proteinExistence type="predicted"/>
<gene>
    <name evidence="1" type="ORF">KO493_01445</name>
</gene>
<dbReference type="EMBL" id="JAHKPD010000007">
    <property type="protein sequence ID" value="MBU2949355.1"/>
    <property type="molecule type" value="Genomic_DNA"/>
</dbReference>
<keyword evidence="2" id="KW-1185">Reference proteome</keyword>
<reference evidence="1" key="1">
    <citation type="submission" date="2021-05" db="EMBL/GenBank/DDBJ databases">
        <title>Draft genomes of bacteria isolated from model marine particles.</title>
        <authorList>
            <person name="Datta M.S."/>
            <person name="Schwartzman J.A."/>
            <person name="Enke T.N."/>
            <person name="Saavedra J."/>
            <person name="Cermak N."/>
            <person name="Cordero O.X."/>
        </authorList>
    </citation>
    <scope>NUCLEOTIDE SEQUENCE</scope>
    <source>
        <strain evidence="1">I2M19</strain>
    </source>
</reference>
<dbReference type="Proteomes" id="UP001647509">
    <property type="component" value="Unassembled WGS sequence"/>
</dbReference>
<protein>
    <submittedName>
        <fullName evidence="1">Uncharacterized protein</fullName>
    </submittedName>
</protein>
<evidence type="ECO:0000313" key="2">
    <source>
        <dbReference type="Proteomes" id="UP001647509"/>
    </source>
</evidence>
<accession>A0ACC5U504</accession>
<name>A0ACC5U504_9FLAO</name>
<evidence type="ECO:0000313" key="1">
    <source>
        <dbReference type="EMBL" id="MBU2949355.1"/>
    </source>
</evidence>
<sequence length="436" mass="48003">MIKKLVLVFIVIFAIEGHSQQSTASPYSYYGIGSLNFKGTVENRSMGGLSIYNDSIHVNLRNPASYGGNNLASWGGESRPVKYTVGGGYQNTNMKSEKSEANTSATTFNYLAMSFPIGKLGVGFGIMPYTAVGYKLDNLNTEGKVGNRFRGEGGVNKVFLGAGYQVIESLSIGVDLQYNFGNIQSSIVEFQYDGDTPVQFQTRENNRSNLSGFSMTVGASFKKMITERLEVVSGLTYTAQSNLASINERSYSTITINSSTNVESAFNTVDSDLEAAGLKETELTLPSRITFGLGIGQPRSWFLGAEYMTQNTSEFSNPLYRSSGTVYEDGSRLSLGGFFIPQYNSYSDYYKRVVYRGGLRFEETGLNINDQSIKEFGISFGAGLPVGEARLLSNANLGLEFGKRGTTKSNLIQENFINFQISLSLNDRWFQKRKYD</sequence>
<comment type="caution">
    <text evidence="1">The sequence shown here is derived from an EMBL/GenBank/DDBJ whole genome shotgun (WGS) entry which is preliminary data.</text>
</comment>